<dbReference type="AlphaFoldDB" id="A0AAV2R888"/>
<proteinExistence type="predicted"/>
<protein>
    <recommendedName>
        <fullName evidence="1">PPIase cyclophilin-type domain-containing protein</fullName>
    </recommendedName>
</protein>
<dbReference type="InterPro" id="IPR002130">
    <property type="entry name" value="Cyclophilin-type_PPIase_dom"/>
</dbReference>
<evidence type="ECO:0000259" key="1">
    <source>
        <dbReference type="PROSITE" id="PS50072"/>
    </source>
</evidence>
<evidence type="ECO:0000313" key="2">
    <source>
        <dbReference type="EMBL" id="CAL4115878.1"/>
    </source>
</evidence>
<sequence>DEAIELMKSNQRERIKSSLDTLDDMKTKTEDELDNTDYKFEGHDEFLTLLKKQKETDLINQLIRNEMTIIDELHTRKKTFLNHQHTIEKALEKISNLTLDDIENCNVQEVTSAIRVISSSVDSLQKHVKQLEKYIKKRAKAEKFESEMLRGLIGSSSRRLFAVHKIEDLNVTKWSEISIQDDYAHVHNMHETPPPQGAILVPFCLLRDLLPEKNPLVFLDLHWHGEIKGRVYIETLGEELGESFISLCTGEDGWSYQNCSFYRSQHLNLPGEIIHGGDLEANDGTGSTGFFEYEYGDIHTQDIEEGLVVGWPTREPWGLGSFSVYLADHDAKDFSAFGNVVEGLDILKQAARLIPSNITDLIGQFCKYITNVSIADCGIAIYLKPLKPTETIS</sequence>
<keyword evidence="3" id="KW-1185">Reference proteome</keyword>
<feature type="non-terminal residue" evidence="2">
    <location>
        <position position="1"/>
    </location>
</feature>
<reference evidence="2 3" key="1">
    <citation type="submission" date="2024-05" db="EMBL/GenBank/DDBJ databases">
        <authorList>
            <person name="Wallberg A."/>
        </authorList>
    </citation>
    <scope>NUCLEOTIDE SEQUENCE [LARGE SCALE GENOMIC DNA]</scope>
</reference>
<dbReference type="GO" id="GO:0003755">
    <property type="term" value="F:peptidyl-prolyl cis-trans isomerase activity"/>
    <property type="evidence" value="ECO:0007669"/>
    <property type="project" value="InterPro"/>
</dbReference>
<organism evidence="2 3">
    <name type="scientific">Meganyctiphanes norvegica</name>
    <name type="common">Northern krill</name>
    <name type="synonym">Thysanopoda norvegica</name>
    <dbReference type="NCBI Taxonomy" id="48144"/>
    <lineage>
        <taxon>Eukaryota</taxon>
        <taxon>Metazoa</taxon>
        <taxon>Ecdysozoa</taxon>
        <taxon>Arthropoda</taxon>
        <taxon>Crustacea</taxon>
        <taxon>Multicrustacea</taxon>
        <taxon>Malacostraca</taxon>
        <taxon>Eumalacostraca</taxon>
        <taxon>Eucarida</taxon>
        <taxon>Euphausiacea</taxon>
        <taxon>Euphausiidae</taxon>
        <taxon>Meganyctiphanes</taxon>
    </lineage>
</organism>
<dbReference type="Proteomes" id="UP001497623">
    <property type="component" value="Unassembled WGS sequence"/>
</dbReference>
<accession>A0AAV2R888</accession>
<dbReference type="Gene3D" id="2.40.100.10">
    <property type="entry name" value="Cyclophilin-like"/>
    <property type="match status" value="1"/>
</dbReference>
<evidence type="ECO:0000313" key="3">
    <source>
        <dbReference type="Proteomes" id="UP001497623"/>
    </source>
</evidence>
<dbReference type="EMBL" id="CAXKWB010016291">
    <property type="protein sequence ID" value="CAL4115878.1"/>
    <property type="molecule type" value="Genomic_DNA"/>
</dbReference>
<dbReference type="InterPro" id="IPR029000">
    <property type="entry name" value="Cyclophilin-like_dom_sf"/>
</dbReference>
<feature type="domain" description="PPIase cyclophilin-type" evidence="1">
    <location>
        <begin position="218"/>
        <end position="379"/>
    </location>
</feature>
<comment type="caution">
    <text evidence="2">The sequence shown here is derived from an EMBL/GenBank/DDBJ whole genome shotgun (WGS) entry which is preliminary data.</text>
</comment>
<dbReference type="PROSITE" id="PS50072">
    <property type="entry name" value="CSA_PPIASE_2"/>
    <property type="match status" value="1"/>
</dbReference>
<name>A0AAV2R888_MEGNR</name>
<dbReference type="SUPFAM" id="SSF50891">
    <property type="entry name" value="Cyclophilin-like"/>
    <property type="match status" value="1"/>
</dbReference>
<gene>
    <name evidence="2" type="ORF">MNOR_LOCUS20790</name>
</gene>